<evidence type="ECO:0000256" key="4">
    <source>
        <dbReference type="ARBA" id="ARBA00022840"/>
    </source>
</evidence>
<dbReference type="Pfam" id="PF02222">
    <property type="entry name" value="ATP-grasp"/>
    <property type="match status" value="1"/>
</dbReference>
<dbReference type="InterPro" id="IPR054350">
    <property type="entry name" value="PurT/PurK_preATP-grasp"/>
</dbReference>
<dbReference type="GO" id="GO:0006189">
    <property type="term" value="P:'de novo' IMP biosynthetic process"/>
    <property type="evidence" value="ECO:0007669"/>
    <property type="project" value="UniProtKB-UniRule"/>
</dbReference>
<dbReference type="SUPFAM" id="SSF56059">
    <property type="entry name" value="Glutathione synthetase ATP-binding domain-like"/>
    <property type="match status" value="1"/>
</dbReference>
<dbReference type="FunFam" id="3.30.470.20:FF:000029">
    <property type="entry name" value="N5-carboxyaminoimidazole ribonucleotide synthase"/>
    <property type="match status" value="1"/>
</dbReference>
<feature type="domain" description="ATP-grasp" evidence="8">
    <location>
        <begin position="121"/>
        <end position="313"/>
    </location>
</feature>
<evidence type="ECO:0000256" key="3">
    <source>
        <dbReference type="ARBA" id="ARBA00022755"/>
    </source>
</evidence>
<dbReference type="UniPathway" id="UPA00074">
    <property type="reaction ID" value="UER00942"/>
</dbReference>
<proteinExistence type="inferred from homology"/>
<dbReference type="SUPFAM" id="SSF51246">
    <property type="entry name" value="Rudiment single hybrid motif"/>
    <property type="match status" value="1"/>
</dbReference>
<reference evidence="9 10" key="1">
    <citation type="submission" date="2018-09" db="EMBL/GenBank/DDBJ databases">
        <authorList>
            <person name="Tagini F."/>
        </authorList>
    </citation>
    <scope>NUCLEOTIDE SEQUENCE [LARGE SCALE GENOMIC DNA]</scope>
    <source>
        <strain evidence="9 10">MK13</strain>
    </source>
</reference>
<dbReference type="EC" id="6.3.4.18" evidence="5 6"/>
<keyword evidence="4 5" id="KW-0067">ATP-binding</keyword>
<feature type="binding site" evidence="5">
    <location>
        <begin position="283"/>
        <end position="284"/>
    </location>
    <ligand>
        <name>ATP</name>
        <dbReference type="ChEBI" id="CHEBI:30616"/>
    </ligand>
</feature>
<dbReference type="Proteomes" id="UP000267289">
    <property type="component" value="Unassembled WGS sequence"/>
</dbReference>
<dbReference type="InterPro" id="IPR016185">
    <property type="entry name" value="PreATP-grasp_dom_sf"/>
</dbReference>
<dbReference type="InterPro" id="IPR011054">
    <property type="entry name" value="Rudment_hybrid_motif"/>
</dbReference>
<dbReference type="Pfam" id="PF22660">
    <property type="entry name" value="RS_preATP-grasp-like"/>
    <property type="match status" value="1"/>
</dbReference>
<gene>
    <name evidence="5 6 9" type="primary">purK</name>
    <name evidence="9" type="ORF">LAUMK13_01081</name>
</gene>
<dbReference type="InterPro" id="IPR040686">
    <property type="entry name" value="PurK_C"/>
</dbReference>
<feature type="binding site" evidence="5">
    <location>
        <begin position="197"/>
        <end position="200"/>
    </location>
    <ligand>
        <name>ATP</name>
        <dbReference type="ChEBI" id="CHEBI:30616"/>
    </ligand>
</feature>
<dbReference type="PROSITE" id="PS50975">
    <property type="entry name" value="ATP_GRASP"/>
    <property type="match status" value="1"/>
</dbReference>
<dbReference type="SUPFAM" id="SSF52440">
    <property type="entry name" value="PreATP-grasp domain"/>
    <property type="match status" value="1"/>
</dbReference>
<dbReference type="GO" id="GO:0004638">
    <property type="term" value="F:phosphoribosylaminoimidazole carboxylase activity"/>
    <property type="evidence" value="ECO:0007669"/>
    <property type="project" value="InterPro"/>
</dbReference>
<dbReference type="GO" id="GO:0046872">
    <property type="term" value="F:metal ion binding"/>
    <property type="evidence" value="ECO:0007669"/>
    <property type="project" value="InterPro"/>
</dbReference>
<dbReference type="Pfam" id="PF17769">
    <property type="entry name" value="PurK_C"/>
    <property type="match status" value="1"/>
</dbReference>
<keyword evidence="3 5" id="KW-0658">Purine biosynthesis</keyword>
<evidence type="ECO:0000313" key="9">
    <source>
        <dbReference type="EMBL" id="VBA36358.1"/>
    </source>
</evidence>
<feature type="region of interest" description="Disordered" evidence="7">
    <location>
        <begin position="407"/>
        <end position="446"/>
    </location>
</feature>
<feature type="binding site" evidence="5">
    <location>
        <position position="117"/>
    </location>
    <ligand>
        <name>ATP</name>
        <dbReference type="ChEBI" id="CHEBI:30616"/>
    </ligand>
</feature>
<dbReference type="NCBIfam" id="NF004680">
    <property type="entry name" value="PRK06019.1-6"/>
    <property type="match status" value="1"/>
</dbReference>
<dbReference type="GO" id="GO:0034028">
    <property type="term" value="F:5-(carboxyamino)imidazole ribonucleotide synthase activity"/>
    <property type="evidence" value="ECO:0007669"/>
    <property type="project" value="UniProtKB-UniRule"/>
</dbReference>
<comment type="similarity">
    <text evidence="5 6">Belongs to the PurK/PurT family.</text>
</comment>
<dbReference type="FunFam" id="3.40.50.20:FF:000025">
    <property type="entry name" value="N5-carboxyaminoimidazole ribonucleotide synthase"/>
    <property type="match status" value="1"/>
</dbReference>
<dbReference type="AlphaFoldDB" id="A0A498PRQ7"/>
<dbReference type="Gene3D" id="3.40.50.20">
    <property type="match status" value="1"/>
</dbReference>
<keyword evidence="2 5" id="KW-0547">Nucleotide-binding</keyword>
<feature type="binding site" evidence="5">
    <location>
        <position position="205"/>
    </location>
    <ligand>
        <name>ATP</name>
        <dbReference type="ChEBI" id="CHEBI:30616"/>
    </ligand>
</feature>
<dbReference type="InterPro" id="IPR013815">
    <property type="entry name" value="ATP_grasp_subdomain_1"/>
</dbReference>
<dbReference type="EMBL" id="UPHQ01000045">
    <property type="protein sequence ID" value="VBA36358.1"/>
    <property type="molecule type" value="Genomic_DNA"/>
</dbReference>
<comment type="function">
    <text evidence="6">Catalyzes the ATP-dependent conversion of 5-aminoimidazole ribonucleotide (AIR) and HCO(3)- to N5-carboxyaminoimidazole ribonucleotide (N5-CAIR).</text>
</comment>
<dbReference type="PANTHER" id="PTHR11609">
    <property type="entry name" value="PURINE BIOSYNTHESIS PROTEIN 6/7, PUR6/7"/>
    <property type="match status" value="1"/>
</dbReference>
<dbReference type="InterPro" id="IPR005875">
    <property type="entry name" value="PurK"/>
</dbReference>
<feature type="binding site" evidence="5">
    <location>
        <position position="160"/>
    </location>
    <ligand>
        <name>ATP</name>
        <dbReference type="ChEBI" id="CHEBI:30616"/>
    </ligand>
</feature>
<evidence type="ECO:0000256" key="2">
    <source>
        <dbReference type="ARBA" id="ARBA00022741"/>
    </source>
</evidence>
<dbReference type="NCBIfam" id="NF004679">
    <property type="entry name" value="PRK06019.1-5"/>
    <property type="match status" value="1"/>
</dbReference>
<dbReference type="GO" id="GO:0005829">
    <property type="term" value="C:cytosol"/>
    <property type="evidence" value="ECO:0007669"/>
    <property type="project" value="TreeGrafter"/>
</dbReference>
<comment type="subunit">
    <text evidence="5 6">Homodimer.</text>
</comment>
<dbReference type="PANTHER" id="PTHR11609:SF5">
    <property type="entry name" value="PHOSPHORIBOSYLAMINOIMIDAZOLE CARBOXYLASE"/>
    <property type="match status" value="1"/>
</dbReference>
<evidence type="ECO:0000256" key="1">
    <source>
        <dbReference type="ARBA" id="ARBA00022598"/>
    </source>
</evidence>
<name>A0A498PRQ7_9MYCO</name>
<comment type="caution">
    <text evidence="5">Lacks conserved residue(s) required for the propagation of feature annotation.</text>
</comment>
<keyword evidence="1 5" id="KW-0436">Ligase</keyword>
<dbReference type="InterPro" id="IPR011761">
    <property type="entry name" value="ATP-grasp"/>
</dbReference>
<accession>A0A498PRQ7</accession>
<evidence type="ECO:0000256" key="7">
    <source>
        <dbReference type="SAM" id="MobiDB-lite"/>
    </source>
</evidence>
<evidence type="ECO:0000259" key="8">
    <source>
        <dbReference type="PROSITE" id="PS50975"/>
    </source>
</evidence>
<protein>
    <recommendedName>
        <fullName evidence="5 6">N5-carboxyaminoimidazole ribonucleotide synthase</fullName>
        <shortName evidence="5 6">N5-CAIR synthase</shortName>
        <ecNumber evidence="5 6">6.3.4.18</ecNumber>
    </recommendedName>
    <alternativeName>
        <fullName evidence="5 6">5-(carboxyamino)imidazole ribonucleotide synthetase</fullName>
    </alternativeName>
</protein>
<dbReference type="Gene3D" id="3.30.1490.20">
    <property type="entry name" value="ATP-grasp fold, A domain"/>
    <property type="match status" value="1"/>
</dbReference>
<evidence type="ECO:0000313" key="10">
    <source>
        <dbReference type="Proteomes" id="UP000267289"/>
    </source>
</evidence>
<dbReference type="NCBIfam" id="TIGR01161">
    <property type="entry name" value="purK"/>
    <property type="match status" value="1"/>
</dbReference>
<sequence>MMAVPSSRTPLVAPLGAPLVAMVGGGQLARMTHQAAIALGQNLRVLATSADESAAQVTPNVVIGSHTDIDDLRRVAAGAQVLTFDHEHVPNELLEKLVAEGVNVAPPPQALVHAQNKLVMRQKLAALGAPVPRYTGIERLDDLRCLDAFAGQVDAPLVVKAVRGGYDGRGVRMARNVADARDIARDYLTNGVAVLVEERVALRRELSALVARSPFGQGAAWPVVQTVQRDGICVQVIAPAPELTGDSAAAAQQLALRLAAELGVVGVLAVELFETTDGTLLVNELAMRPHNSGHWTMDGSRTSQFEQHLRAVLDYPLGDTGAIVPVTVMANVLGAAAPPAMSLDERLHHLFARMPDAKVHLYGKAERPGRKVGHLNFLGADGTDLQQLRERAELAAHWLSHAQWTDGWDPHAAGDDAPGARPPKREVPPPAPEGGSDVEERRMGSA</sequence>
<organism evidence="9 10">
    <name type="scientific">Mycobacterium innocens</name>
    <dbReference type="NCBI Taxonomy" id="2341083"/>
    <lineage>
        <taxon>Bacteria</taxon>
        <taxon>Bacillati</taxon>
        <taxon>Actinomycetota</taxon>
        <taxon>Actinomycetes</taxon>
        <taxon>Mycobacteriales</taxon>
        <taxon>Mycobacteriaceae</taxon>
        <taxon>Mycobacterium</taxon>
    </lineage>
</organism>
<dbReference type="InterPro" id="IPR003135">
    <property type="entry name" value="ATP-grasp_carboxylate-amine"/>
</dbReference>
<keyword evidence="10" id="KW-1185">Reference proteome</keyword>
<comment type="pathway">
    <text evidence="5 6">Purine metabolism; IMP biosynthesis via de novo pathway; 5-amino-1-(5-phospho-D-ribosyl)imidazole-4-carboxylate from 5-amino-1-(5-phospho-D-ribosyl)imidazole (N5-CAIR route): step 1/2.</text>
</comment>
<evidence type="ECO:0000256" key="5">
    <source>
        <dbReference type="HAMAP-Rule" id="MF_01928"/>
    </source>
</evidence>
<dbReference type="RefSeq" id="WP_075542722.1">
    <property type="nucleotide sequence ID" value="NZ_UPHQ01000045.1"/>
</dbReference>
<dbReference type="HAMAP" id="MF_01928">
    <property type="entry name" value="PurK"/>
    <property type="match status" value="1"/>
</dbReference>
<dbReference type="GO" id="GO:0005524">
    <property type="term" value="F:ATP binding"/>
    <property type="evidence" value="ECO:0007669"/>
    <property type="project" value="UniProtKB-UniRule"/>
</dbReference>
<dbReference type="Gene3D" id="3.30.470.20">
    <property type="entry name" value="ATP-grasp fold, B domain"/>
    <property type="match status" value="1"/>
</dbReference>
<comment type="catalytic activity">
    <reaction evidence="5 6">
        <text>5-amino-1-(5-phospho-beta-D-ribosyl)imidazole + hydrogencarbonate + ATP = 5-carboxyamino-1-(5-phospho-D-ribosyl)imidazole + ADP + phosphate + 2 H(+)</text>
        <dbReference type="Rhea" id="RHEA:19317"/>
        <dbReference type="ChEBI" id="CHEBI:15378"/>
        <dbReference type="ChEBI" id="CHEBI:17544"/>
        <dbReference type="ChEBI" id="CHEBI:30616"/>
        <dbReference type="ChEBI" id="CHEBI:43474"/>
        <dbReference type="ChEBI" id="CHEBI:58730"/>
        <dbReference type="ChEBI" id="CHEBI:137981"/>
        <dbReference type="ChEBI" id="CHEBI:456216"/>
        <dbReference type="EC" id="6.3.4.18"/>
    </reaction>
</comment>
<evidence type="ECO:0000256" key="6">
    <source>
        <dbReference type="RuleBase" id="RU361200"/>
    </source>
</evidence>
<dbReference type="OrthoDB" id="9804625at2"/>
<comment type="function">
    <text evidence="5">Catalyzes the ATP-dependent conversion of 5-aminoimidazole ribonucleotide (AIR) and HCO(3)(-) to N5-carboxyaminoimidazole ribonucleotide (N5-CAIR).</text>
</comment>